<gene>
    <name evidence="2" type="ORF">EDD32_1044</name>
</gene>
<feature type="transmembrane region" description="Helical" evidence="1">
    <location>
        <begin position="99"/>
        <end position="117"/>
    </location>
</feature>
<feature type="transmembrane region" description="Helical" evidence="1">
    <location>
        <begin position="75"/>
        <end position="92"/>
    </location>
</feature>
<feature type="transmembrane region" description="Helical" evidence="1">
    <location>
        <begin position="154"/>
        <end position="174"/>
    </location>
</feature>
<reference evidence="2 3" key="1">
    <citation type="submission" date="2018-11" db="EMBL/GenBank/DDBJ databases">
        <title>Sequencing the genomes of 1000 actinobacteria strains.</title>
        <authorList>
            <person name="Klenk H.-P."/>
        </authorList>
    </citation>
    <scope>NUCLEOTIDE SEQUENCE [LARGE SCALE GENOMIC DNA]</scope>
    <source>
        <strain evidence="2 3">DSM 14418</strain>
    </source>
</reference>
<keyword evidence="3" id="KW-1185">Reference proteome</keyword>
<keyword evidence="1" id="KW-0812">Transmembrane</keyword>
<dbReference type="Proteomes" id="UP000280726">
    <property type="component" value="Unassembled WGS sequence"/>
</dbReference>
<dbReference type="EMBL" id="RKRA01000001">
    <property type="protein sequence ID" value="RPF26597.1"/>
    <property type="molecule type" value="Genomic_DNA"/>
</dbReference>
<feature type="transmembrane region" description="Helical" evidence="1">
    <location>
        <begin position="243"/>
        <end position="261"/>
    </location>
</feature>
<accession>A0A3N4Z1X0</accession>
<feature type="transmembrane region" description="Helical" evidence="1">
    <location>
        <begin position="52"/>
        <end position="69"/>
    </location>
</feature>
<keyword evidence="1" id="KW-0472">Membrane</keyword>
<evidence type="ECO:0000256" key="1">
    <source>
        <dbReference type="SAM" id="Phobius"/>
    </source>
</evidence>
<sequence>MIVLPVGAGIALAGPAWVHLPLVATWWTGYLAFYATGLWLRSRRRPRYLPPVRVYGTATAALGLALLVLAPHLAWWALPFAPLVAVTLWSSAHRRDRSLLNGAVTVLAAGLTAAVAYDAGTSGHGGLWSTGWLAAGATTALPGASPDGSLTGWAWAWLVTALLTAYFLGTILYVKTNIRERGNRAYLLASVGFHLLGAAGTAALAAAGTLTAAHAGVWVALAARTVAVPVLAARRGRPVRPMALGLGEVVLSVLVTLTLLLG</sequence>
<keyword evidence="1" id="KW-1133">Transmembrane helix</keyword>
<proteinExistence type="predicted"/>
<dbReference type="OrthoDB" id="2380563at2"/>
<dbReference type="Pfam" id="PF14256">
    <property type="entry name" value="YwiC"/>
    <property type="match status" value="1"/>
</dbReference>
<dbReference type="InterPro" id="IPR025576">
    <property type="entry name" value="YwiC"/>
</dbReference>
<evidence type="ECO:0000313" key="3">
    <source>
        <dbReference type="Proteomes" id="UP000280726"/>
    </source>
</evidence>
<evidence type="ECO:0000313" key="2">
    <source>
        <dbReference type="EMBL" id="RPF26597.1"/>
    </source>
</evidence>
<organism evidence="2 3">
    <name type="scientific">Georgenia muralis</name>
    <dbReference type="NCBI Taxonomy" id="154117"/>
    <lineage>
        <taxon>Bacteria</taxon>
        <taxon>Bacillati</taxon>
        <taxon>Actinomycetota</taxon>
        <taxon>Actinomycetes</taxon>
        <taxon>Micrococcales</taxon>
        <taxon>Bogoriellaceae</taxon>
        <taxon>Georgenia</taxon>
    </lineage>
</organism>
<protein>
    <submittedName>
        <fullName evidence="2">YwiC-like protein</fullName>
    </submittedName>
</protein>
<name>A0A3N4Z1X0_9MICO</name>
<feature type="transmembrane region" description="Helical" evidence="1">
    <location>
        <begin position="212"/>
        <end position="231"/>
    </location>
</feature>
<feature type="transmembrane region" description="Helical" evidence="1">
    <location>
        <begin position="20"/>
        <end position="40"/>
    </location>
</feature>
<dbReference type="AlphaFoldDB" id="A0A3N4Z1X0"/>
<comment type="caution">
    <text evidence="2">The sequence shown here is derived from an EMBL/GenBank/DDBJ whole genome shotgun (WGS) entry which is preliminary data.</text>
</comment>
<feature type="transmembrane region" description="Helical" evidence="1">
    <location>
        <begin position="186"/>
        <end position="206"/>
    </location>
</feature>